<dbReference type="EMBL" id="QGMY01000003">
    <property type="protein sequence ID" value="PWR73188.1"/>
    <property type="molecule type" value="Genomic_DNA"/>
</dbReference>
<dbReference type="Proteomes" id="UP000245657">
    <property type="component" value="Unassembled WGS sequence"/>
</dbReference>
<feature type="compositionally biased region" description="Polar residues" evidence="2">
    <location>
        <begin position="153"/>
        <end position="172"/>
    </location>
</feature>
<dbReference type="PROSITE" id="PS50293">
    <property type="entry name" value="TPR_REGION"/>
    <property type="match status" value="1"/>
</dbReference>
<protein>
    <submittedName>
        <fullName evidence="4">Uncharacterized protein</fullName>
    </submittedName>
</protein>
<reference evidence="4 5" key="1">
    <citation type="submission" date="2018-05" db="EMBL/GenBank/DDBJ databases">
        <title>Draft genome of Methanospirillum lacunae Ki8-1.</title>
        <authorList>
            <person name="Dueholm M.S."/>
            <person name="Nielsen P.H."/>
            <person name="Bakmann L.F."/>
            <person name="Otzen D.E."/>
        </authorList>
    </citation>
    <scope>NUCLEOTIDE SEQUENCE [LARGE SCALE GENOMIC DNA]</scope>
    <source>
        <strain evidence="4 5">Ki8-1</strain>
    </source>
</reference>
<feature type="repeat" description="TPR" evidence="1">
    <location>
        <begin position="47"/>
        <end position="80"/>
    </location>
</feature>
<keyword evidence="5" id="KW-1185">Reference proteome</keyword>
<dbReference type="InterPro" id="IPR011990">
    <property type="entry name" value="TPR-like_helical_dom_sf"/>
</dbReference>
<dbReference type="PROSITE" id="PS50005">
    <property type="entry name" value="TPR"/>
    <property type="match status" value="1"/>
</dbReference>
<proteinExistence type="predicted"/>
<name>A0A2V2N9N5_9EURY</name>
<dbReference type="SMART" id="SM00028">
    <property type="entry name" value="TPR"/>
    <property type="match status" value="2"/>
</dbReference>
<evidence type="ECO:0000313" key="5">
    <source>
        <dbReference type="Proteomes" id="UP000245657"/>
    </source>
</evidence>
<dbReference type="AlphaFoldDB" id="A0A2V2N9N5"/>
<keyword evidence="3" id="KW-1133">Transmembrane helix</keyword>
<feature type="region of interest" description="Disordered" evidence="2">
    <location>
        <begin position="153"/>
        <end position="209"/>
    </location>
</feature>
<keyword evidence="1" id="KW-0802">TPR repeat</keyword>
<dbReference type="InterPro" id="IPR019734">
    <property type="entry name" value="TPR_rpt"/>
</dbReference>
<evidence type="ECO:0000256" key="3">
    <source>
        <dbReference type="SAM" id="Phobius"/>
    </source>
</evidence>
<comment type="caution">
    <text evidence="4">The sequence shown here is derived from an EMBL/GenBank/DDBJ whole genome shotgun (WGS) entry which is preliminary data.</text>
</comment>
<evidence type="ECO:0000256" key="2">
    <source>
        <dbReference type="SAM" id="MobiDB-lite"/>
    </source>
</evidence>
<sequence>MYVTLFQDGIMGLDDSFHEGLKAFRDGRYQEAIQLLHESVAANEQNHKAWNALGVTYTKLGELENALNCYENALKYDPGNLSYEQNRDQIVKKAFKKINPPEEDRIPEKNQDKQTNWIIPYQKYLIPSAVLILVVILAIFLLVIPSFTGNPNVPPSHSQTPVQTVVPESTPISSGNETQTNNSNESTTSDNPNTESSTGSGGQQPSLVIRGDLNGKYTKGLSELTFTIILTDGSQPQYLPRVSYLWSAGTMDPITVLPANPASGTIKPGDEQEVTLQIPAEQQPRGGEKFSLEIRPPTGLPAFYSMTLPDNYRGGIITNPLSGNMGYSSSGSTQSGVPVSSLVVDDSVNGFYSGELEELSFTLREQATGSPQDISDITYMLSVNDGTPVKITKKLPASGTINPGEQQLVTLSIPEDYRPRGGDTFTLDIKPDNGSSVQIRKTLSSAYKGGIIA</sequence>
<accession>A0A2V2N9N5</accession>
<keyword evidence="3" id="KW-0812">Transmembrane</keyword>
<feature type="transmembrane region" description="Helical" evidence="3">
    <location>
        <begin position="124"/>
        <end position="147"/>
    </location>
</feature>
<dbReference type="SUPFAM" id="SSF48452">
    <property type="entry name" value="TPR-like"/>
    <property type="match status" value="1"/>
</dbReference>
<dbReference type="Gene3D" id="1.25.40.10">
    <property type="entry name" value="Tetratricopeptide repeat domain"/>
    <property type="match status" value="1"/>
</dbReference>
<evidence type="ECO:0000313" key="4">
    <source>
        <dbReference type="EMBL" id="PWR73188.1"/>
    </source>
</evidence>
<keyword evidence="3" id="KW-0472">Membrane</keyword>
<gene>
    <name evidence="4" type="ORF">DK846_05000</name>
</gene>
<feature type="compositionally biased region" description="Low complexity" evidence="2">
    <location>
        <begin position="173"/>
        <end position="198"/>
    </location>
</feature>
<evidence type="ECO:0000256" key="1">
    <source>
        <dbReference type="PROSITE-ProRule" id="PRU00339"/>
    </source>
</evidence>
<organism evidence="4 5">
    <name type="scientific">Methanospirillum lacunae</name>
    <dbReference type="NCBI Taxonomy" id="668570"/>
    <lineage>
        <taxon>Archaea</taxon>
        <taxon>Methanobacteriati</taxon>
        <taxon>Methanobacteriota</taxon>
        <taxon>Stenosarchaea group</taxon>
        <taxon>Methanomicrobia</taxon>
        <taxon>Methanomicrobiales</taxon>
        <taxon>Methanospirillaceae</taxon>
        <taxon>Methanospirillum</taxon>
    </lineage>
</organism>
<dbReference type="Pfam" id="PF00515">
    <property type="entry name" value="TPR_1"/>
    <property type="match status" value="1"/>
</dbReference>